<comment type="caution">
    <text evidence="2">The sequence shown here is derived from an EMBL/GenBank/DDBJ whole genome shotgun (WGS) entry which is preliminary data.</text>
</comment>
<name>A0ABQ3UTT1_9CHLR</name>
<keyword evidence="3" id="KW-1185">Reference proteome</keyword>
<gene>
    <name evidence="2" type="ORF">KSB_46480</name>
</gene>
<evidence type="ECO:0000256" key="1">
    <source>
        <dbReference type="SAM" id="Phobius"/>
    </source>
</evidence>
<sequence length="135" mass="14685">MVMGESHISTDPFDENARKQFHEGIEMTLMGWIKTSPTLIGFGFALGEAFSIVRTGKPKSLVDTPREYLITTVAVGLIVLGVLGLLGAVIQCGWSLMRFKQGSLTTYQRPWYLSALVAVLLMIIGLVALVAMALP</sequence>
<keyword evidence="1" id="KW-0812">Transmembrane</keyword>
<keyword evidence="1" id="KW-1133">Transmembrane helix</keyword>
<evidence type="ECO:0008006" key="4">
    <source>
        <dbReference type="Google" id="ProtNLM"/>
    </source>
</evidence>
<reference evidence="2 3" key="1">
    <citation type="journal article" date="2021" name="Int. J. Syst. Evol. Microbiol.">
        <title>Reticulibacter mediterranei gen. nov., sp. nov., within the new family Reticulibacteraceae fam. nov., and Ktedonospora formicarum gen. nov., sp. nov., Ktedonobacter robiniae sp. nov., Dictyobacter formicarum sp. nov. and Dictyobacter arantiisoli sp. nov., belonging to the class Ktedonobacteria.</title>
        <authorList>
            <person name="Yabe S."/>
            <person name="Zheng Y."/>
            <person name="Wang C.M."/>
            <person name="Sakai Y."/>
            <person name="Abe K."/>
            <person name="Yokota A."/>
            <person name="Donadio S."/>
            <person name="Cavaletti L."/>
            <person name="Monciardini P."/>
        </authorList>
    </citation>
    <scope>NUCLEOTIDE SEQUENCE [LARGE SCALE GENOMIC DNA]</scope>
    <source>
        <strain evidence="2 3">SOSP1-30</strain>
    </source>
</reference>
<dbReference type="Proteomes" id="UP000654345">
    <property type="component" value="Unassembled WGS sequence"/>
</dbReference>
<proteinExistence type="predicted"/>
<evidence type="ECO:0000313" key="3">
    <source>
        <dbReference type="Proteomes" id="UP000654345"/>
    </source>
</evidence>
<evidence type="ECO:0000313" key="2">
    <source>
        <dbReference type="EMBL" id="GHO56173.1"/>
    </source>
</evidence>
<keyword evidence="1" id="KW-0472">Membrane</keyword>
<organism evidence="2 3">
    <name type="scientific">Ktedonobacter robiniae</name>
    <dbReference type="NCBI Taxonomy" id="2778365"/>
    <lineage>
        <taxon>Bacteria</taxon>
        <taxon>Bacillati</taxon>
        <taxon>Chloroflexota</taxon>
        <taxon>Ktedonobacteria</taxon>
        <taxon>Ktedonobacterales</taxon>
        <taxon>Ktedonobacteraceae</taxon>
        <taxon>Ktedonobacter</taxon>
    </lineage>
</organism>
<protein>
    <recommendedName>
        <fullName evidence="4">DUF202 domain-containing protein</fullName>
    </recommendedName>
</protein>
<dbReference type="EMBL" id="BNJG01000002">
    <property type="protein sequence ID" value="GHO56173.1"/>
    <property type="molecule type" value="Genomic_DNA"/>
</dbReference>
<feature type="transmembrane region" description="Helical" evidence="1">
    <location>
        <begin position="68"/>
        <end position="90"/>
    </location>
</feature>
<accession>A0ABQ3UTT1</accession>
<feature type="transmembrane region" description="Helical" evidence="1">
    <location>
        <begin position="111"/>
        <end position="134"/>
    </location>
</feature>